<evidence type="ECO:0000256" key="1">
    <source>
        <dbReference type="SAM" id="Phobius"/>
    </source>
</evidence>
<proteinExistence type="predicted"/>
<dbReference type="Proteomes" id="UP001054945">
    <property type="component" value="Unassembled WGS sequence"/>
</dbReference>
<accession>A0AAV4XRE4</accession>
<reference evidence="2 3" key="1">
    <citation type="submission" date="2021-06" db="EMBL/GenBank/DDBJ databases">
        <title>Caerostris extrusa draft genome.</title>
        <authorList>
            <person name="Kono N."/>
            <person name="Arakawa K."/>
        </authorList>
    </citation>
    <scope>NUCLEOTIDE SEQUENCE [LARGE SCALE GENOMIC DNA]</scope>
</reference>
<dbReference type="AlphaFoldDB" id="A0AAV4XRE4"/>
<name>A0AAV4XRE4_CAEEX</name>
<keyword evidence="1" id="KW-0472">Membrane</keyword>
<organism evidence="2 3">
    <name type="scientific">Caerostris extrusa</name>
    <name type="common">Bark spider</name>
    <name type="synonym">Caerostris bankana</name>
    <dbReference type="NCBI Taxonomy" id="172846"/>
    <lineage>
        <taxon>Eukaryota</taxon>
        <taxon>Metazoa</taxon>
        <taxon>Ecdysozoa</taxon>
        <taxon>Arthropoda</taxon>
        <taxon>Chelicerata</taxon>
        <taxon>Arachnida</taxon>
        <taxon>Araneae</taxon>
        <taxon>Araneomorphae</taxon>
        <taxon>Entelegynae</taxon>
        <taxon>Araneoidea</taxon>
        <taxon>Araneidae</taxon>
        <taxon>Caerostris</taxon>
    </lineage>
</organism>
<gene>
    <name evidence="2" type="ORF">CEXT_149481</name>
</gene>
<feature type="transmembrane region" description="Helical" evidence="1">
    <location>
        <begin position="23"/>
        <end position="43"/>
    </location>
</feature>
<protein>
    <submittedName>
        <fullName evidence="2">Uncharacterized protein</fullName>
    </submittedName>
</protein>
<evidence type="ECO:0000313" key="3">
    <source>
        <dbReference type="Proteomes" id="UP001054945"/>
    </source>
</evidence>
<sequence>MTPMGDDCKTAILGIETQKCDSAVFWTVVFFYTPISIGVMLNIDAVLQSVHQENSVQFFWSKRLVKVLFHPASLSTEADTVPSLNVNPFFRMARQ</sequence>
<dbReference type="EMBL" id="BPLR01000755">
    <property type="protein sequence ID" value="GIY97213.1"/>
    <property type="molecule type" value="Genomic_DNA"/>
</dbReference>
<evidence type="ECO:0000313" key="2">
    <source>
        <dbReference type="EMBL" id="GIY97213.1"/>
    </source>
</evidence>
<comment type="caution">
    <text evidence="2">The sequence shown here is derived from an EMBL/GenBank/DDBJ whole genome shotgun (WGS) entry which is preliminary data.</text>
</comment>
<keyword evidence="1" id="KW-1133">Transmembrane helix</keyword>
<keyword evidence="3" id="KW-1185">Reference proteome</keyword>
<keyword evidence="1" id="KW-0812">Transmembrane</keyword>